<dbReference type="Gene3D" id="1.25.10.10">
    <property type="entry name" value="Leucine-rich Repeat Variant"/>
    <property type="match status" value="1"/>
</dbReference>
<accession>A0AAP0DG26</accession>
<proteinExistence type="predicted"/>
<reference evidence="1 2" key="1">
    <citation type="submission" date="2024-04" db="EMBL/GenBank/DDBJ databases">
        <title>The reference genome of an endangered Asteraceae, Deinandra increscens subsp. villosa, native to the Central Coast of California.</title>
        <authorList>
            <person name="Guilliams M."/>
            <person name="Hasenstab-Lehman K."/>
            <person name="Meyer R."/>
            <person name="Mcevoy S."/>
        </authorList>
    </citation>
    <scope>NUCLEOTIDE SEQUENCE [LARGE SCALE GENOMIC DNA]</scope>
    <source>
        <tissue evidence="1">Leaf</tissue>
    </source>
</reference>
<protein>
    <submittedName>
        <fullName evidence="1">Uncharacterized protein</fullName>
    </submittedName>
</protein>
<dbReference type="PANTHER" id="PTHR10257">
    <property type="entry name" value="SERINE/THREONINE PROTEIN PHOSPHATASE 2A PP2A REGULATORY SUBUNIT B"/>
    <property type="match status" value="1"/>
</dbReference>
<dbReference type="GO" id="GO:0000159">
    <property type="term" value="C:protein phosphatase type 2A complex"/>
    <property type="evidence" value="ECO:0007669"/>
    <property type="project" value="InterPro"/>
</dbReference>
<evidence type="ECO:0000313" key="2">
    <source>
        <dbReference type="Proteomes" id="UP001408789"/>
    </source>
</evidence>
<dbReference type="EMBL" id="JBCNJP010000010">
    <property type="protein sequence ID" value="KAK9072363.1"/>
    <property type="molecule type" value="Genomic_DNA"/>
</dbReference>
<dbReference type="Proteomes" id="UP001408789">
    <property type="component" value="Unassembled WGS sequence"/>
</dbReference>
<dbReference type="InterPro" id="IPR002554">
    <property type="entry name" value="PP2A_B56"/>
</dbReference>
<organism evidence="1 2">
    <name type="scientific">Deinandra increscens subsp. villosa</name>
    <dbReference type="NCBI Taxonomy" id="3103831"/>
    <lineage>
        <taxon>Eukaryota</taxon>
        <taxon>Viridiplantae</taxon>
        <taxon>Streptophyta</taxon>
        <taxon>Embryophyta</taxon>
        <taxon>Tracheophyta</taxon>
        <taxon>Spermatophyta</taxon>
        <taxon>Magnoliopsida</taxon>
        <taxon>eudicotyledons</taxon>
        <taxon>Gunneridae</taxon>
        <taxon>Pentapetalae</taxon>
        <taxon>asterids</taxon>
        <taxon>campanulids</taxon>
        <taxon>Asterales</taxon>
        <taxon>Asteraceae</taxon>
        <taxon>Asteroideae</taxon>
        <taxon>Heliantheae alliance</taxon>
        <taxon>Madieae</taxon>
        <taxon>Madiinae</taxon>
        <taxon>Deinandra</taxon>
    </lineage>
</organism>
<gene>
    <name evidence="1" type="ORF">SSX86_008797</name>
</gene>
<dbReference type="GO" id="GO:0019888">
    <property type="term" value="F:protein phosphatase regulator activity"/>
    <property type="evidence" value="ECO:0007669"/>
    <property type="project" value="InterPro"/>
</dbReference>
<dbReference type="AlphaFoldDB" id="A0AAP0DG26"/>
<dbReference type="InterPro" id="IPR016024">
    <property type="entry name" value="ARM-type_fold"/>
</dbReference>
<evidence type="ECO:0000313" key="1">
    <source>
        <dbReference type="EMBL" id="KAK9072363.1"/>
    </source>
</evidence>
<dbReference type="SUPFAM" id="SSF48371">
    <property type="entry name" value="ARM repeat"/>
    <property type="match status" value="1"/>
</dbReference>
<dbReference type="InterPro" id="IPR011989">
    <property type="entry name" value="ARM-like"/>
</dbReference>
<sequence length="165" mass="18535">MLAQKNSPKTTLKQPTQKPTTLQFLFDLDSKHSPNQNNGNKKIHSSDSRDEELYSIIVYCTESRSDDQEYSALKRLKLTQLLSIIKTSVTPISDQTLDVLFKMVAANLFRPLPPPSSNVCSMVSCEEAEDVIAVPSAAWAYLQIVYDILLRLIMKITVKSVQGMQ</sequence>
<keyword evidence="2" id="KW-1185">Reference proteome</keyword>
<name>A0AAP0DG26_9ASTR</name>
<dbReference type="GO" id="GO:0007165">
    <property type="term" value="P:signal transduction"/>
    <property type="evidence" value="ECO:0007669"/>
    <property type="project" value="InterPro"/>
</dbReference>
<dbReference type="PANTHER" id="PTHR10257:SF28">
    <property type="entry name" value="SERINE_THREONINE PROTEIN PHOSPHATASE 2A REGULATORY SUBUNIT"/>
    <property type="match status" value="1"/>
</dbReference>
<comment type="caution">
    <text evidence="1">The sequence shown here is derived from an EMBL/GenBank/DDBJ whole genome shotgun (WGS) entry which is preliminary data.</text>
</comment>
<dbReference type="Pfam" id="PF01603">
    <property type="entry name" value="B56"/>
    <property type="match status" value="1"/>
</dbReference>